<comment type="caution">
    <text evidence="1">The sequence shown here is derived from an EMBL/GenBank/DDBJ whole genome shotgun (WGS) entry which is preliminary data.</text>
</comment>
<sequence>MIPEVMIVGVYHLGDTSDLINVERKNDIDLELEAKEVVDALSRFNPTKLAVEADREVQSKLNESYRKYLLNDPTPMKNEIETIGFPLAKESGISEVSCIDWRGDDNEIATIGDIFQYAKEYEPERYKKIMTTYMEPMQREAEEWSKLPILEGYKRVNEAETVKKMHQFYMEFAMIGKEKDYYAMDWLTWWYKRNLILYTNVRRLISTPQDRVLLLIGGGHVHLIKQFLEESGVCTVVDANKYLN</sequence>
<name>A0ABV2KCY5_SPOPS</name>
<gene>
    <name evidence="1" type="ORF">ABIC55_004052</name>
</gene>
<dbReference type="EMBL" id="JBEPME010000007">
    <property type="protein sequence ID" value="MET3658933.1"/>
    <property type="molecule type" value="Genomic_DNA"/>
</dbReference>
<keyword evidence="2" id="KW-1185">Reference proteome</keyword>
<dbReference type="Proteomes" id="UP001549104">
    <property type="component" value="Unassembled WGS sequence"/>
</dbReference>
<evidence type="ECO:0008006" key="3">
    <source>
        <dbReference type="Google" id="ProtNLM"/>
    </source>
</evidence>
<dbReference type="InterPro" id="IPR043749">
    <property type="entry name" value="DUF5694"/>
</dbReference>
<evidence type="ECO:0000313" key="2">
    <source>
        <dbReference type="Proteomes" id="UP001549104"/>
    </source>
</evidence>
<dbReference type="Pfam" id="PF18950">
    <property type="entry name" value="DUF5694"/>
    <property type="match status" value="1"/>
</dbReference>
<reference evidence="1 2" key="1">
    <citation type="submission" date="2024-06" db="EMBL/GenBank/DDBJ databases">
        <title>Sorghum-associated microbial communities from plants grown in Nebraska, USA.</title>
        <authorList>
            <person name="Schachtman D."/>
        </authorList>
    </citation>
    <scope>NUCLEOTIDE SEQUENCE [LARGE SCALE GENOMIC DNA]</scope>
    <source>
        <strain evidence="1 2">1288</strain>
    </source>
</reference>
<organism evidence="1 2">
    <name type="scientific">Sporosarcina psychrophila</name>
    <name type="common">Bacillus psychrophilus</name>
    <dbReference type="NCBI Taxonomy" id="1476"/>
    <lineage>
        <taxon>Bacteria</taxon>
        <taxon>Bacillati</taxon>
        <taxon>Bacillota</taxon>
        <taxon>Bacilli</taxon>
        <taxon>Bacillales</taxon>
        <taxon>Caryophanaceae</taxon>
        <taxon>Sporosarcina</taxon>
    </lineage>
</organism>
<proteinExistence type="predicted"/>
<protein>
    <recommendedName>
        <fullName evidence="3">Polysaccharide biosynthesis protein GumN</fullName>
    </recommendedName>
</protein>
<accession>A0ABV2KCY5</accession>
<evidence type="ECO:0000313" key="1">
    <source>
        <dbReference type="EMBL" id="MET3658933.1"/>
    </source>
</evidence>
<dbReference type="RefSeq" id="WP_187047483.1">
    <property type="nucleotide sequence ID" value="NZ_JBEPME010000007.1"/>
</dbReference>